<feature type="domain" description="MaoC-like" evidence="5">
    <location>
        <begin position="20"/>
        <end position="117"/>
    </location>
</feature>
<accession>A0A098GGH4</accession>
<dbReference type="EC" id="2.3.1.8" evidence="6"/>
<protein>
    <submittedName>
        <fullName evidence="7">Phosphate acetyltransferase</fullName>
    </submittedName>
    <submittedName>
        <fullName evidence="6">Putative phosphate acetyl/butaryl transferase</fullName>
        <ecNumber evidence="6">2.3.1.8</ecNumber>
    </submittedName>
</protein>
<keyword evidence="2" id="KW-0456">Lyase</keyword>
<reference evidence="7 9" key="3">
    <citation type="submission" date="2016-10" db="EMBL/GenBank/DDBJ databases">
        <authorList>
            <person name="Varghese N."/>
            <person name="Submissions S."/>
        </authorList>
    </citation>
    <scope>NUCLEOTIDE SEQUENCE [LARGE SCALE GENOMIC DNA]</scope>
    <source>
        <strain evidence="7 9">ATCC 33218</strain>
    </source>
</reference>
<dbReference type="STRING" id="451.B6N58_04695"/>
<dbReference type="HOGENOM" id="CLU_042890_0_2_6"/>
<evidence type="ECO:0000256" key="3">
    <source>
        <dbReference type="ARBA" id="ARBA00023315"/>
    </source>
</evidence>
<dbReference type="CDD" id="cd03449">
    <property type="entry name" value="R_hydratase"/>
    <property type="match status" value="1"/>
</dbReference>
<dbReference type="RefSeq" id="WP_045099780.1">
    <property type="nucleotide sequence ID" value="NZ_CP020614.1"/>
</dbReference>
<dbReference type="SUPFAM" id="SSF53659">
    <property type="entry name" value="Isocitrate/Isopropylmalate dehydrogenase-like"/>
    <property type="match status" value="1"/>
</dbReference>
<evidence type="ECO:0000259" key="5">
    <source>
        <dbReference type="Pfam" id="PF01575"/>
    </source>
</evidence>
<dbReference type="Gene3D" id="3.10.129.10">
    <property type="entry name" value="Hotdog Thioesterase"/>
    <property type="match status" value="1"/>
</dbReference>
<keyword evidence="3 6" id="KW-0012">Acyltransferase</keyword>
<dbReference type="AlphaFoldDB" id="A0A098GGH4"/>
<evidence type="ECO:0000313" key="6">
    <source>
        <dbReference type="EMBL" id="CEG61563.1"/>
    </source>
</evidence>
<dbReference type="Pfam" id="PF01575">
    <property type="entry name" value="MaoC_dehydratas"/>
    <property type="match status" value="1"/>
</dbReference>
<reference evidence="6" key="2">
    <citation type="submission" date="2014-09" db="EMBL/GenBank/DDBJ databases">
        <authorList>
            <person name="GOMEZ-VALERO Laura"/>
        </authorList>
    </citation>
    <scope>NUCLEOTIDE SEQUENCE</scope>
    <source>
        <strain evidence="6">ATCC33218</strain>
    </source>
</reference>
<evidence type="ECO:0000313" key="7">
    <source>
        <dbReference type="EMBL" id="SCY46005.1"/>
    </source>
</evidence>
<proteinExistence type="predicted"/>
<dbReference type="InterPro" id="IPR002539">
    <property type="entry name" value="MaoC-like_dom"/>
</dbReference>
<dbReference type="Proteomes" id="UP000032414">
    <property type="component" value="Chromosome I"/>
</dbReference>
<keyword evidence="9" id="KW-1185">Reference proteome</keyword>
<keyword evidence="1 6" id="KW-0808">Transferase</keyword>
<name>A0A098GGH4_LEGMI</name>
<dbReference type="FunFam" id="3.10.129.10:FF:000042">
    <property type="entry name" value="MaoC domain protein dehydratase"/>
    <property type="match status" value="1"/>
</dbReference>
<dbReference type="Pfam" id="PF01515">
    <property type="entry name" value="PTA_PTB"/>
    <property type="match status" value="1"/>
</dbReference>
<dbReference type="KEGG" id="tmc:LMI_2295"/>
<feature type="domain" description="Phosphate acetyl/butaryl transferase" evidence="4">
    <location>
        <begin position="236"/>
        <end position="442"/>
    </location>
</feature>
<evidence type="ECO:0000313" key="8">
    <source>
        <dbReference type="Proteomes" id="UP000032414"/>
    </source>
</evidence>
<gene>
    <name evidence="6" type="ORF">LMI_2295</name>
    <name evidence="7" type="ORF">SAMN02982997_01771</name>
</gene>
<dbReference type="InterPro" id="IPR002505">
    <property type="entry name" value="PTA_PTB"/>
</dbReference>
<organism evidence="6 8">
    <name type="scientific">Legionella micdadei</name>
    <name type="common">Tatlockia micdadei</name>
    <dbReference type="NCBI Taxonomy" id="451"/>
    <lineage>
        <taxon>Bacteria</taxon>
        <taxon>Pseudomonadati</taxon>
        <taxon>Pseudomonadota</taxon>
        <taxon>Gammaproteobacteria</taxon>
        <taxon>Legionellales</taxon>
        <taxon>Legionellaceae</taxon>
        <taxon>Legionella</taxon>
    </lineage>
</organism>
<dbReference type="PANTHER" id="PTHR43356">
    <property type="entry name" value="PHOSPHATE ACETYLTRANSFERASE"/>
    <property type="match status" value="1"/>
</dbReference>
<evidence type="ECO:0000256" key="1">
    <source>
        <dbReference type="ARBA" id="ARBA00022679"/>
    </source>
</evidence>
<reference evidence="8" key="1">
    <citation type="submission" date="2014-09" db="EMBL/GenBank/DDBJ databases">
        <authorList>
            <person name="Gomez-Valero L."/>
        </authorList>
    </citation>
    <scope>NUCLEOTIDE SEQUENCE [LARGE SCALE GENOMIC DNA]</scope>
    <source>
        <strain evidence="8">ATCC33218</strain>
    </source>
</reference>
<dbReference type="NCBIfam" id="NF006045">
    <property type="entry name" value="PRK08190.1"/>
    <property type="match status" value="1"/>
</dbReference>
<dbReference type="InterPro" id="IPR029069">
    <property type="entry name" value="HotDog_dom_sf"/>
</dbReference>
<dbReference type="GO" id="GO:0008959">
    <property type="term" value="F:phosphate acetyltransferase activity"/>
    <property type="evidence" value="ECO:0007669"/>
    <property type="project" value="UniProtKB-EC"/>
</dbReference>
<evidence type="ECO:0000259" key="4">
    <source>
        <dbReference type="Pfam" id="PF01515"/>
    </source>
</evidence>
<evidence type="ECO:0000256" key="2">
    <source>
        <dbReference type="ARBA" id="ARBA00023239"/>
    </source>
</evidence>
<dbReference type="NCBIfam" id="NF008852">
    <property type="entry name" value="PRK11890.1"/>
    <property type="match status" value="1"/>
</dbReference>
<dbReference type="GO" id="GO:0016836">
    <property type="term" value="F:hydro-lyase activity"/>
    <property type="evidence" value="ECO:0007669"/>
    <property type="project" value="UniProtKB-ARBA"/>
</dbReference>
<dbReference type="SUPFAM" id="SSF54637">
    <property type="entry name" value="Thioesterase/thiol ester dehydrase-isomerase"/>
    <property type="match status" value="1"/>
</dbReference>
<dbReference type="Proteomes" id="UP000182998">
    <property type="component" value="Unassembled WGS sequence"/>
</dbReference>
<dbReference type="EMBL" id="LN614830">
    <property type="protein sequence ID" value="CEG61563.1"/>
    <property type="molecule type" value="Genomic_DNA"/>
</dbReference>
<dbReference type="InterPro" id="IPR050500">
    <property type="entry name" value="Phos_Acetyltrans/Butyryltrans"/>
</dbReference>
<dbReference type="PATRIC" id="fig|451.8.peg.2988"/>
<evidence type="ECO:0000313" key="9">
    <source>
        <dbReference type="Proteomes" id="UP000182998"/>
    </source>
</evidence>
<dbReference type="PANTHER" id="PTHR43356:SF2">
    <property type="entry name" value="PHOSPHATE ACETYLTRANSFERASE"/>
    <property type="match status" value="1"/>
</dbReference>
<dbReference type="OrthoDB" id="9774179at2"/>
<dbReference type="Gene3D" id="3.40.718.10">
    <property type="entry name" value="Isopropylmalate Dehydrogenase"/>
    <property type="match status" value="1"/>
</dbReference>
<dbReference type="EMBL" id="FMVN01000008">
    <property type="protein sequence ID" value="SCY46005.1"/>
    <property type="molecule type" value="Genomic_DNA"/>
</dbReference>
<sequence length="465" mass="50831">MVFIENRTFDELKIGDFASLKRTLTQKDIELFSIMSGDVNPAHVDAEYAKDDRFHKIIAQGMWGASLISTVLGTELPGPGTIYLDQTLKFSAPVIPGDTLTVTVTVLEKKKEKNIINLDCNCRNQQGKTVISGIATVIAPTEKVRRRRVELPKVVLQESKDSWYNQLIKKKNGYTPLKTVVVHPVDVLSLQGAIDAAEENLISPILVGPSEKIQNAAKEANINLSAYEIVATKHSHEAAEMAVKIIKEGKAEAIMKGKIHTDELMSPIVDKENGLRTGRRMSHVFSMEVPNYFKPLFLTDAAINIQPDLQTKKDIVQNAIDLFLRLGLRQPKVAILSAVETVNEKIPSTLDATALCKMAERGQITGGIVDGPLAFDNAISIESAREKGIFSQVAGDADILVVPDLVSGNMLYKQITFLSGVEAAGIVLGARVPIILTSRGSNEVSRKASCAMALIYARLKDTFNE</sequence>